<organism evidence="3 4">
    <name type="scientific">Penicillium salamii</name>
    <dbReference type="NCBI Taxonomy" id="1612424"/>
    <lineage>
        <taxon>Eukaryota</taxon>
        <taxon>Fungi</taxon>
        <taxon>Dikarya</taxon>
        <taxon>Ascomycota</taxon>
        <taxon>Pezizomycotina</taxon>
        <taxon>Eurotiomycetes</taxon>
        <taxon>Eurotiomycetidae</taxon>
        <taxon>Eurotiales</taxon>
        <taxon>Aspergillaceae</taxon>
        <taxon>Penicillium</taxon>
    </lineage>
</organism>
<feature type="compositionally biased region" description="Low complexity" evidence="1">
    <location>
        <begin position="640"/>
        <end position="650"/>
    </location>
</feature>
<feature type="compositionally biased region" description="Basic and acidic residues" evidence="1">
    <location>
        <begin position="504"/>
        <end position="526"/>
    </location>
</feature>
<reference evidence="3" key="1">
    <citation type="submission" date="2021-07" db="EMBL/GenBank/DDBJ databases">
        <authorList>
            <person name="Branca A.L. A."/>
        </authorList>
    </citation>
    <scope>NUCLEOTIDE SEQUENCE</scope>
</reference>
<dbReference type="InterPro" id="IPR015943">
    <property type="entry name" value="WD40/YVTN_repeat-like_dom_sf"/>
</dbReference>
<feature type="compositionally biased region" description="Polar residues" evidence="1">
    <location>
        <begin position="621"/>
        <end position="633"/>
    </location>
</feature>
<dbReference type="AlphaFoldDB" id="A0A9W4J6T9"/>
<feature type="region of interest" description="Disordered" evidence="1">
    <location>
        <begin position="550"/>
        <end position="650"/>
    </location>
</feature>
<feature type="domain" description="DUF2415" evidence="2">
    <location>
        <begin position="427"/>
        <end position="466"/>
    </location>
</feature>
<gene>
    <name evidence="3" type="ORF">PSALAMII_LOCUS5132</name>
</gene>
<dbReference type="PANTHER" id="PTHR43991:SF9">
    <property type="entry name" value="DUF2415 DOMAIN-CONTAINING PROTEIN"/>
    <property type="match status" value="1"/>
</dbReference>
<evidence type="ECO:0000256" key="1">
    <source>
        <dbReference type="SAM" id="MobiDB-lite"/>
    </source>
</evidence>
<dbReference type="InterPro" id="IPR036322">
    <property type="entry name" value="WD40_repeat_dom_sf"/>
</dbReference>
<dbReference type="Proteomes" id="UP001152592">
    <property type="component" value="Unassembled WGS sequence"/>
</dbReference>
<dbReference type="SUPFAM" id="SSF50978">
    <property type="entry name" value="WD40 repeat-like"/>
    <property type="match status" value="1"/>
</dbReference>
<dbReference type="OrthoDB" id="1926878at2759"/>
<dbReference type="EMBL" id="CAJVPD010000231">
    <property type="protein sequence ID" value="CAG8375713.1"/>
    <property type="molecule type" value="Genomic_DNA"/>
</dbReference>
<proteinExistence type="predicted"/>
<comment type="caution">
    <text evidence="3">The sequence shown here is derived from an EMBL/GenBank/DDBJ whole genome shotgun (WGS) entry which is preliminary data.</text>
</comment>
<feature type="region of interest" description="Disordered" evidence="1">
    <location>
        <begin position="485"/>
        <end position="526"/>
    </location>
</feature>
<feature type="compositionally biased region" description="Basic and acidic residues" evidence="1">
    <location>
        <begin position="595"/>
        <end position="608"/>
    </location>
</feature>
<evidence type="ECO:0000313" key="4">
    <source>
        <dbReference type="Proteomes" id="UP001152592"/>
    </source>
</evidence>
<name>A0A9W4J6T9_9EURO</name>
<feature type="region of interest" description="Disordered" evidence="1">
    <location>
        <begin position="673"/>
        <end position="694"/>
    </location>
</feature>
<accession>A0A9W4J6T9</accession>
<feature type="compositionally biased region" description="Basic and acidic residues" evidence="1">
    <location>
        <begin position="486"/>
        <end position="498"/>
    </location>
</feature>
<feature type="compositionally biased region" description="Basic and acidic residues" evidence="1">
    <location>
        <begin position="550"/>
        <end position="563"/>
    </location>
</feature>
<protein>
    <recommendedName>
        <fullName evidence="2">DUF2415 domain-containing protein</fullName>
    </recommendedName>
</protein>
<feature type="compositionally biased region" description="Polar residues" evidence="1">
    <location>
        <begin position="568"/>
        <end position="584"/>
    </location>
</feature>
<evidence type="ECO:0000313" key="3">
    <source>
        <dbReference type="EMBL" id="CAG8375713.1"/>
    </source>
</evidence>
<dbReference type="Pfam" id="PF10313">
    <property type="entry name" value="DUF2415"/>
    <property type="match status" value="1"/>
</dbReference>
<dbReference type="PANTHER" id="PTHR43991">
    <property type="entry name" value="WD REPEAT PROTEIN (AFU_ORTHOLOGUE AFUA_8G05640)-RELATED"/>
    <property type="match status" value="1"/>
</dbReference>
<dbReference type="InterPro" id="IPR019417">
    <property type="entry name" value="DUF2415"/>
</dbReference>
<sequence>MHPLPRYMSTTIRPKPRRFRNATAFVGTHPGFFKYYVILSKVKRSTLNCRAQTNTLQNKLLQEKELCIAAWYCGRQSTGDTARPKLLSSRPNDASSRLRSPTCPLIPLIYRAQPNLGELYFSHVQLRNYISTADPDRIYVVVERIVYAIHISAQTRASIALIPFEPRCLAAGHGWIAVGGSDNGECAFIRIGDRGMQAHGEAPSFQTDVDSALPLDLDPLSRVTSPDSNGDFVPTRYRTGRLLPEVELHRFGGSIVNSVTIHRFYGGGEGLADEDVVVLSNNDRTVTVYSMTRAKVIKTLHHSTCMNYATISPDAKLLTAVGDENRAYFYEITRDLESVGTTESGDKLPGWEWELTNCLEMDIGLRADDACCFAIAFSPSSRLCAIGSQSGVITVINVASVYQSSGEESVSPILCQFPASRSSAEGGAVRCMTFSPEPWDLLVWLEGHGRAGIADVRQHFLRRQIIQLDSHDSQMEKVYTDFATEGLERQRPEDHSSERAPQARSDEDTLPRRNGEDTERSSLRESLIHDLSERERLIMEFLNTARWTTRPEEGITERPEHSLRANVHTESGTRPRNHGSTDGATRTHRPSSPLHHYDLSDVSRDSHSGRAVSNPRRRSSVILSQGNPSGATSSHHDHPSSITLSYSTSPSEDLSLTSEIIARANAGIDVINNDNRHATDPNNTSLGINGANRRSQRAAELSRRVERLSAGAERGYDASRLETYEIRANVAAERLRRQRQIANEVHNRSFESEQRQRQQLLGFEQTHSPRWIRNIINDLPDRSSLHNTGAEEPDSTAGIGWGADGRTLYIATLEGIFEFQLNIHDRKTFPVFSCR</sequence>
<dbReference type="Gene3D" id="2.130.10.10">
    <property type="entry name" value="YVTN repeat-like/Quinoprotein amine dehydrogenase"/>
    <property type="match status" value="1"/>
</dbReference>
<evidence type="ECO:0000259" key="2">
    <source>
        <dbReference type="Pfam" id="PF10313"/>
    </source>
</evidence>